<dbReference type="EMBL" id="JAILXK010000001">
    <property type="protein sequence ID" value="MBY4635929.1"/>
    <property type="molecule type" value="Genomic_DNA"/>
</dbReference>
<organism evidence="2 3">
    <name type="scientific">Sphingopyxis jiangsuensis</name>
    <dbReference type="NCBI Taxonomy" id="2871171"/>
    <lineage>
        <taxon>Bacteria</taxon>
        <taxon>Pseudomonadati</taxon>
        <taxon>Pseudomonadota</taxon>
        <taxon>Alphaproteobacteria</taxon>
        <taxon>Sphingomonadales</taxon>
        <taxon>Sphingomonadaceae</taxon>
        <taxon>Sphingopyxis</taxon>
    </lineage>
</organism>
<comment type="caution">
    <text evidence="2">The sequence shown here is derived from an EMBL/GenBank/DDBJ whole genome shotgun (WGS) entry which is preliminary data.</text>
</comment>
<feature type="transmembrane region" description="Helical" evidence="1">
    <location>
        <begin position="44"/>
        <end position="65"/>
    </location>
</feature>
<keyword evidence="1" id="KW-0812">Transmembrane</keyword>
<keyword evidence="1" id="KW-0472">Membrane</keyword>
<feature type="transmembrane region" description="Helical" evidence="1">
    <location>
        <begin position="77"/>
        <end position="96"/>
    </location>
</feature>
<dbReference type="RefSeq" id="WP_201926869.1">
    <property type="nucleotide sequence ID" value="NZ_JAERPO010000001.1"/>
</dbReference>
<feature type="transmembrane region" description="Helical" evidence="1">
    <location>
        <begin position="108"/>
        <end position="125"/>
    </location>
</feature>
<reference evidence="2" key="1">
    <citation type="submission" date="2021-08" db="EMBL/GenBank/DDBJ databases">
        <title>Sphingopyxis panaciterrulae sp. nov., isolated from the surface water of the Yellow Sea.</title>
        <authorList>
            <person name="Gao Z."/>
            <person name="Zhang D."/>
            <person name="Zhang A."/>
        </authorList>
    </citation>
    <scope>NUCLEOTIDE SEQUENCE</scope>
    <source>
        <strain evidence="2">XHP0097</strain>
    </source>
</reference>
<evidence type="ECO:0000313" key="2">
    <source>
        <dbReference type="EMBL" id="MBY4635929.1"/>
    </source>
</evidence>
<feature type="transmembrane region" description="Helical" evidence="1">
    <location>
        <begin position="12"/>
        <end position="32"/>
    </location>
</feature>
<accession>A0ABS7MB79</accession>
<dbReference type="Proteomes" id="UP001166571">
    <property type="component" value="Unassembled WGS sequence"/>
</dbReference>
<keyword evidence="1" id="KW-1133">Transmembrane helix</keyword>
<evidence type="ECO:0000256" key="1">
    <source>
        <dbReference type="SAM" id="Phobius"/>
    </source>
</evidence>
<evidence type="ECO:0000313" key="3">
    <source>
        <dbReference type="Proteomes" id="UP001166571"/>
    </source>
</evidence>
<sequence>MAIDAPTRRYFRRMVAVSAIYVAAIFAASSIIPDDAKATPLTVAIALVPGIAVLAFIWAIGSFLAELTDEYLRFLEVRKALIATAMTLALTATWGILEIYTDVPRIEIFWVFPLWCIGLGVGALVNKLTLGDGGCP</sequence>
<name>A0ABS7MB79_9SPHN</name>
<proteinExistence type="predicted"/>
<gene>
    <name evidence="2" type="ORF">K5P26_02095</name>
</gene>
<keyword evidence="3" id="KW-1185">Reference proteome</keyword>
<protein>
    <submittedName>
        <fullName evidence="2">Uncharacterized protein</fullName>
    </submittedName>
</protein>